<evidence type="ECO:0000313" key="2">
    <source>
        <dbReference type="EMBL" id="KAH8695655.1"/>
    </source>
</evidence>
<dbReference type="SMART" id="SM00886">
    <property type="entry name" value="Dabb"/>
    <property type="match status" value="1"/>
</dbReference>
<dbReference type="GeneID" id="70241734"/>
<accession>A0AAD4KN41</accession>
<organism evidence="2 3">
    <name type="scientific">Talaromyces proteolyticus</name>
    <dbReference type="NCBI Taxonomy" id="1131652"/>
    <lineage>
        <taxon>Eukaryota</taxon>
        <taxon>Fungi</taxon>
        <taxon>Dikarya</taxon>
        <taxon>Ascomycota</taxon>
        <taxon>Pezizomycotina</taxon>
        <taxon>Eurotiomycetes</taxon>
        <taxon>Eurotiomycetidae</taxon>
        <taxon>Eurotiales</taxon>
        <taxon>Trichocomaceae</taxon>
        <taxon>Talaromyces</taxon>
        <taxon>Talaromyces sect. Bacilispori</taxon>
    </lineage>
</organism>
<dbReference type="EMBL" id="JAJTJA010000008">
    <property type="protein sequence ID" value="KAH8695655.1"/>
    <property type="molecule type" value="Genomic_DNA"/>
</dbReference>
<dbReference type="AlphaFoldDB" id="A0AAD4KN41"/>
<dbReference type="Pfam" id="PF07876">
    <property type="entry name" value="Dabb"/>
    <property type="match status" value="1"/>
</dbReference>
<dbReference type="Proteomes" id="UP001201262">
    <property type="component" value="Unassembled WGS sequence"/>
</dbReference>
<keyword evidence="3" id="KW-1185">Reference proteome</keyword>
<dbReference type="RefSeq" id="XP_046070797.1">
    <property type="nucleotide sequence ID" value="XM_046211447.1"/>
</dbReference>
<protein>
    <submittedName>
        <fullName evidence="2">Stress responsive A/B barrel domain protein</fullName>
    </submittedName>
</protein>
<comment type="caution">
    <text evidence="2">The sequence shown here is derived from an EMBL/GenBank/DDBJ whole genome shotgun (WGS) entry which is preliminary data.</text>
</comment>
<sequence>MTVYHIALLRLKPEASRSQLEEWSQKAKSMVSKVPGLSLHINQPLPLSVSRCEGFDMGMVAVLLSADNIEGYITDPSHLEVQRLREELFKDALVYDLEF</sequence>
<dbReference type="SUPFAM" id="SSF54909">
    <property type="entry name" value="Dimeric alpha+beta barrel"/>
    <property type="match status" value="1"/>
</dbReference>
<evidence type="ECO:0000313" key="3">
    <source>
        <dbReference type="Proteomes" id="UP001201262"/>
    </source>
</evidence>
<proteinExistence type="predicted"/>
<name>A0AAD4KN41_9EURO</name>
<gene>
    <name evidence="2" type="ORF">BGW36DRAFT_298636</name>
</gene>
<dbReference type="PROSITE" id="PS51502">
    <property type="entry name" value="S_R_A_B_BARREL"/>
    <property type="match status" value="1"/>
</dbReference>
<dbReference type="Gene3D" id="3.30.70.100">
    <property type="match status" value="1"/>
</dbReference>
<feature type="domain" description="Stress-response A/B barrel" evidence="1">
    <location>
        <begin position="3"/>
        <end position="97"/>
    </location>
</feature>
<dbReference type="InterPro" id="IPR011008">
    <property type="entry name" value="Dimeric_a/b-barrel"/>
</dbReference>
<dbReference type="InterPro" id="IPR013097">
    <property type="entry name" value="Dabb"/>
</dbReference>
<reference evidence="2" key="1">
    <citation type="submission" date="2021-12" db="EMBL/GenBank/DDBJ databases">
        <title>Convergent genome expansion in fungi linked to evolution of root-endophyte symbiosis.</title>
        <authorList>
            <consortium name="DOE Joint Genome Institute"/>
            <person name="Ke Y.-H."/>
            <person name="Bonito G."/>
            <person name="Liao H.-L."/>
            <person name="Looney B."/>
            <person name="Rojas-Flechas A."/>
            <person name="Nash J."/>
            <person name="Hameed K."/>
            <person name="Schadt C."/>
            <person name="Martin F."/>
            <person name="Crous P.W."/>
            <person name="Miettinen O."/>
            <person name="Magnuson J.K."/>
            <person name="Labbe J."/>
            <person name="Jacobson D."/>
            <person name="Doktycz M.J."/>
            <person name="Veneault-Fourrey C."/>
            <person name="Kuo A."/>
            <person name="Mondo S."/>
            <person name="Calhoun S."/>
            <person name="Riley R."/>
            <person name="Ohm R."/>
            <person name="LaButti K."/>
            <person name="Andreopoulos B."/>
            <person name="Pangilinan J."/>
            <person name="Nolan M."/>
            <person name="Tritt A."/>
            <person name="Clum A."/>
            <person name="Lipzen A."/>
            <person name="Daum C."/>
            <person name="Barry K."/>
            <person name="Grigoriev I.V."/>
            <person name="Vilgalys R."/>
        </authorList>
    </citation>
    <scope>NUCLEOTIDE SEQUENCE</scope>
    <source>
        <strain evidence="2">PMI_201</strain>
    </source>
</reference>
<evidence type="ECO:0000259" key="1">
    <source>
        <dbReference type="PROSITE" id="PS51502"/>
    </source>
</evidence>